<dbReference type="Pfam" id="PF02734">
    <property type="entry name" value="Dak2"/>
    <property type="match status" value="1"/>
</dbReference>
<dbReference type="SMART" id="SM01120">
    <property type="entry name" value="Dak2"/>
    <property type="match status" value="1"/>
</dbReference>
<dbReference type="OrthoDB" id="9800291at2"/>
<dbReference type="GO" id="GO:0019563">
    <property type="term" value="P:glycerol catabolic process"/>
    <property type="evidence" value="ECO:0007669"/>
    <property type="project" value="TreeGrafter"/>
</dbReference>
<dbReference type="STRING" id="440168.SAMN04487974_101186"/>
<evidence type="ECO:0000313" key="4">
    <source>
        <dbReference type="EMBL" id="SDG15476.1"/>
    </source>
</evidence>
<evidence type="ECO:0000259" key="3">
    <source>
        <dbReference type="PROSITE" id="PS51480"/>
    </source>
</evidence>
<dbReference type="PROSITE" id="PS51480">
    <property type="entry name" value="DHAL"/>
    <property type="match status" value="1"/>
</dbReference>
<keyword evidence="2 4" id="KW-0418">Kinase</keyword>
<evidence type="ECO:0000256" key="2">
    <source>
        <dbReference type="ARBA" id="ARBA00022777"/>
    </source>
</evidence>
<accession>A0A1G7RXI7</accession>
<organism evidence="4 5">
    <name type="scientific">Pelagibacterium luteolum</name>
    <dbReference type="NCBI Taxonomy" id="440168"/>
    <lineage>
        <taxon>Bacteria</taxon>
        <taxon>Pseudomonadati</taxon>
        <taxon>Pseudomonadota</taxon>
        <taxon>Alphaproteobacteria</taxon>
        <taxon>Hyphomicrobiales</taxon>
        <taxon>Devosiaceae</taxon>
        <taxon>Pelagibacterium</taxon>
    </lineage>
</organism>
<dbReference type="EMBL" id="FNCS01000001">
    <property type="protein sequence ID" value="SDG15476.1"/>
    <property type="molecule type" value="Genomic_DNA"/>
</dbReference>
<dbReference type="Gene3D" id="1.25.40.340">
    <property type="match status" value="1"/>
</dbReference>
<dbReference type="PANTHER" id="PTHR28629:SF4">
    <property type="entry name" value="TRIOKINASE_FMN CYCLASE"/>
    <property type="match status" value="1"/>
</dbReference>
<reference evidence="4 5" key="1">
    <citation type="submission" date="2016-10" db="EMBL/GenBank/DDBJ databases">
        <authorList>
            <person name="de Groot N.N."/>
        </authorList>
    </citation>
    <scope>NUCLEOTIDE SEQUENCE [LARGE SCALE GENOMIC DNA]</scope>
    <source>
        <strain evidence="4 5">CGMCC 1.10267</strain>
    </source>
</reference>
<gene>
    <name evidence="4" type="ORF">SAMN04487974_101186</name>
</gene>
<dbReference type="SUPFAM" id="SSF101473">
    <property type="entry name" value="DhaL-like"/>
    <property type="match status" value="1"/>
</dbReference>
<dbReference type="InterPro" id="IPR036117">
    <property type="entry name" value="DhaL_dom_sf"/>
</dbReference>
<dbReference type="GO" id="GO:0005829">
    <property type="term" value="C:cytosol"/>
    <property type="evidence" value="ECO:0007669"/>
    <property type="project" value="TreeGrafter"/>
</dbReference>
<evidence type="ECO:0000313" key="5">
    <source>
        <dbReference type="Proteomes" id="UP000199495"/>
    </source>
</evidence>
<dbReference type="InterPro" id="IPR004007">
    <property type="entry name" value="DhaL_dom"/>
</dbReference>
<feature type="domain" description="DhaL" evidence="3">
    <location>
        <begin position="6"/>
        <end position="200"/>
    </location>
</feature>
<dbReference type="PANTHER" id="PTHR28629">
    <property type="entry name" value="TRIOKINASE/FMN CYCLASE"/>
    <property type="match status" value="1"/>
</dbReference>
<keyword evidence="1" id="KW-0808">Transferase</keyword>
<dbReference type="AlphaFoldDB" id="A0A1G7RXI7"/>
<dbReference type="InterPro" id="IPR050861">
    <property type="entry name" value="Dihydroxyacetone_Kinase"/>
</dbReference>
<dbReference type="GO" id="GO:0004371">
    <property type="term" value="F:glycerone kinase activity"/>
    <property type="evidence" value="ECO:0007669"/>
    <property type="project" value="InterPro"/>
</dbReference>
<dbReference type="RefSeq" id="WP_090589864.1">
    <property type="nucleotide sequence ID" value="NZ_FNCS01000001.1"/>
</dbReference>
<sequence length="201" mass="20512">MGFSSHDIGAAIALLAVKLPDLEQDLNRADAKLGDGDTGTMLARVISALASVTPPGNDVGAAFSAYGRATAMATGSSLGTLIATAFLTAAKATKGRESVAWSEISPLLADARDAMLARGGASLGDKTVLDGLDAVAAATQDVEDPEALGKSAATAARWALDSFRDKPNKIGRARMFADGSKGLDDPGMLALVRVIEIIGER</sequence>
<proteinExistence type="predicted"/>
<protein>
    <submittedName>
        <fullName evidence="4">Dihydroxyacetone kinase, C-terminal domain</fullName>
    </submittedName>
</protein>
<keyword evidence="5" id="KW-1185">Reference proteome</keyword>
<dbReference type="Proteomes" id="UP000199495">
    <property type="component" value="Unassembled WGS sequence"/>
</dbReference>
<name>A0A1G7RXI7_9HYPH</name>
<evidence type="ECO:0000256" key="1">
    <source>
        <dbReference type="ARBA" id="ARBA00022679"/>
    </source>
</evidence>